<evidence type="ECO:0000313" key="6">
    <source>
        <dbReference type="EMBL" id="TDQ39966.1"/>
    </source>
</evidence>
<dbReference type="GO" id="GO:0019509">
    <property type="term" value="P:L-methionine salvage from methylthioadenosine"/>
    <property type="evidence" value="ECO:0007669"/>
    <property type="project" value="UniProtKB-UniRule"/>
</dbReference>
<dbReference type="NCBIfam" id="TIGR00524">
    <property type="entry name" value="eIF-2B_rel"/>
    <property type="match status" value="1"/>
</dbReference>
<organism evidence="6 7">
    <name type="scientific">Thiopseudomonas denitrificans</name>
    <dbReference type="NCBI Taxonomy" id="1501432"/>
    <lineage>
        <taxon>Bacteria</taxon>
        <taxon>Pseudomonadati</taxon>
        <taxon>Pseudomonadota</taxon>
        <taxon>Gammaproteobacteria</taxon>
        <taxon>Pseudomonadales</taxon>
        <taxon>Pseudomonadaceae</taxon>
        <taxon>Thiopseudomonas</taxon>
    </lineage>
</organism>
<accession>A0A4R6U2S7</accession>
<feature type="binding site" evidence="5">
    <location>
        <begin position="257"/>
        <end position="258"/>
    </location>
    <ligand>
        <name>substrate</name>
    </ligand>
</feature>
<dbReference type="SUPFAM" id="SSF100950">
    <property type="entry name" value="NagB/RpiA/CoA transferase-like"/>
    <property type="match status" value="1"/>
</dbReference>
<dbReference type="EC" id="5.3.1.23" evidence="5"/>
<dbReference type="Pfam" id="PF01008">
    <property type="entry name" value="IF-2B"/>
    <property type="match status" value="1"/>
</dbReference>
<dbReference type="FunFam" id="1.20.120.420:FF:000003">
    <property type="entry name" value="Methylthioribose-1-phosphate isomerase"/>
    <property type="match status" value="1"/>
</dbReference>
<dbReference type="Gene3D" id="1.20.120.420">
    <property type="entry name" value="translation initiation factor eif-2b, domain 1"/>
    <property type="match status" value="1"/>
</dbReference>
<evidence type="ECO:0000313" key="7">
    <source>
        <dbReference type="Proteomes" id="UP000294575"/>
    </source>
</evidence>
<dbReference type="NCBIfam" id="TIGR00512">
    <property type="entry name" value="salvage_mtnA"/>
    <property type="match status" value="1"/>
</dbReference>
<dbReference type="OrthoDB" id="9803436at2"/>
<evidence type="ECO:0000256" key="3">
    <source>
        <dbReference type="ARBA" id="ARBA00051169"/>
    </source>
</evidence>
<dbReference type="Gene3D" id="3.40.50.10470">
    <property type="entry name" value="Translation initiation factor eif-2b, domain 2"/>
    <property type="match status" value="1"/>
</dbReference>
<evidence type="ECO:0000256" key="5">
    <source>
        <dbReference type="HAMAP-Rule" id="MF_01678"/>
    </source>
</evidence>
<keyword evidence="1 5" id="KW-0413">Isomerase</keyword>
<feature type="binding site" evidence="5">
    <location>
        <position position="97"/>
    </location>
    <ligand>
        <name>substrate</name>
    </ligand>
</feature>
<dbReference type="InterPro" id="IPR027363">
    <property type="entry name" value="M1Pi_N"/>
</dbReference>
<dbReference type="InterPro" id="IPR005251">
    <property type="entry name" value="IF-M1Pi"/>
</dbReference>
<feature type="binding site" evidence="5">
    <location>
        <begin position="54"/>
        <end position="56"/>
    </location>
    <ligand>
        <name>substrate</name>
    </ligand>
</feature>
<dbReference type="InterPro" id="IPR042529">
    <property type="entry name" value="IF_2B-like_C"/>
</dbReference>
<evidence type="ECO:0000256" key="2">
    <source>
        <dbReference type="ARBA" id="ARBA00050906"/>
    </source>
</evidence>
<comment type="caution">
    <text evidence="6">The sequence shown here is derived from an EMBL/GenBank/DDBJ whole genome shotgun (WGS) entry which is preliminary data.</text>
</comment>
<gene>
    <name evidence="5" type="primary">mtnA</name>
    <name evidence="6" type="ORF">DFQ45_10198</name>
</gene>
<dbReference type="EMBL" id="SNYK01000001">
    <property type="protein sequence ID" value="TDQ39966.1"/>
    <property type="molecule type" value="Genomic_DNA"/>
</dbReference>
<protein>
    <recommendedName>
        <fullName evidence="5">Methylthioribose-1-phosphate isomerase</fullName>
        <shortName evidence="5">M1Pi</shortName>
        <shortName evidence="5">MTR-1-P isomerase</shortName>
        <ecNumber evidence="5">5.3.1.23</ecNumber>
    </recommendedName>
    <alternativeName>
        <fullName evidence="5">S-methyl-5-thioribose-1-phosphate isomerase</fullName>
    </alternativeName>
</protein>
<dbReference type="InterPro" id="IPR011559">
    <property type="entry name" value="Initiation_fac_2B_a/b/d"/>
</dbReference>
<dbReference type="HAMAP" id="MF_01678">
    <property type="entry name" value="Salvage_MtnA"/>
    <property type="match status" value="1"/>
</dbReference>
<dbReference type="Proteomes" id="UP000294575">
    <property type="component" value="Unassembled WGS sequence"/>
</dbReference>
<dbReference type="InterPro" id="IPR037171">
    <property type="entry name" value="NagB/RpiA_transferase-like"/>
</dbReference>
<comment type="catalytic activity">
    <reaction evidence="3">
        <text>5-(methylsulfanyl)-alpha-D-ribose 1-phosphate = 5-(methylsulfanyl)-D-ribulose 1-phosphate</text>
        <dbReference type="Rhea" id="RHEA:19989"/>
        <dbReference type="ChEBI" id="CHEBI:58533"/>
        <dbReference type="ChEBI" id="CHEBI:58548"/>
        <dbReference type="EC" id="5.3.1.23"/>
    </reaction>
    <physiologicalReaction direction="left-to-right" evidence="3">
        <dbReference type="Rhea" id="RHEA:19990"/>
    </physiologicalReaction>
</comment>
<comment type="function">
    <text evidence="4">Catalyzes the interconversion of methylthioribose-1-phosphate (MTR-1-P) into methylthioribulose-1-phosphate (MTRu-1-P). Also catalyzes the interconversion of 5-deoxyribose 1-phosphate and 5-deoxyribulose 1-phosphate. Part of a bifunctional DHAP-shunt salvage pathway for SAM by-products.</text>
</comment>
<feature type="binding site" evidence="5">
    <location>
        <position position="206"/>
    </location>
    <ligand>
        <name>substrate</name>
    </ligand>
</feature>
<proteinExistence type="inferred from homology"/>
<dbReference type="NCBIfam" id="NF004326">
    <property type="entry name" value="PRK05720.1"/>
    <property type="match status" value="1"/>
</dbReference>
<keyword evidence="7" id="KW-1185">Reference proteome</keyword>
<sequence length="359" mass="38646">MREQLIRAEQIKPLEWRGGVLRLLDQRVLPLQQAWLECRDAAQTAAAIRDMVVRGAPAIGIAAAYGVALAARQRHAESATGWRAALAEDMQLLAASRPTAVNLFWALERMQQVLDAHAGQDCPLAQLDAAAIAIHEADREANLCMAQLGMEVIRHYCEAPQHLLTHCNAGALATGGFGTALGVIRAAHLAGLVEHVHADETRPWLQGSRLTAWELACDGVPVSVNADSAAAHLLREGDITWVIVGADRITANGDVANKIGTYQLAVLARFHDVRLMVVAPSSTIDMQLASGADIPIEQRSADELLRVAGQPVTTELPAFNPVFDVTPASLVDVIVTERGVVEQPTAEKMRQLMQEGALH</sequence>
<comment type="catalytic activity">
    <reaction evidence="2">
        <text>5-deoxy-alpha-D-ribose 1-phosphate = 5-deoxy-D-ribulose 1-phosphate</text>
        <dbReference type="Rhea" id="RHEA:61296"/>
        <dbReference type="ChEBI" id="CHEBI:58749"/>
        <dbReference type="ChEBI" id="CHEBI:144504"/>
    </reaction>
    <physiologicalReaction direction="left-to-right" evidence="2">
        <dbReference type="Rhea" id="RHEA:61297"/>
    </physiologicalReaction>
</comment>
<feature type="active site" description="Proton donor" evidence="5">
    <location>
        <position position="247"/>
    </location>
</feature>
<evidence type="ECO:0000256" key="4">
    <source>
        <dbReference type="ARBA" id="ARBA00058145"/>
    </source>
</evidence>
<comment type="pathway">
    <text evidence="5">Amino-acid biosynthesis; L-methionine biosynthesis via salvage pathway; L-methionine from S-methyl-5-thio-alpha-D-ribose 1-phosphate: step 1/6.</text>
</comment>
<dbReference type="RefSeq" id="WP_101496678.1">
    <property type="nucleotide sequence ID" value="NZ_LNJZ01000007.1"/>
</dbReference>
<keyword evidence="5" id="KW-0486">Methionine biosynthesis</keyword>
<keyword evidence="5" id="KW-0028">Amino-acid biosynthesis</keyword>
<dbReference type="PANTHER" id="PTHR43475">
    <property type="entry name" value="METHYLTHIORIBOSE-1-PHOSPHATE ISOMERASE"/>
    <property type="match status" value="1"/>
</dbReference>
<dbReference type="GO" id="GO:0046523">
    <property type="term" value="F:S-methyl-5-thioribose-1-phosphate isomerase activity"/>
    <property type="evidence" value="ECO:0007669"/>
    <property type="project" value="UniProtKB-UniRule"/>
</dbReference>
<dbReference type="FunFam" id="3.40.50.10470:FF:000006">
    <property type="entry name" value="Methylthioribose-1-phosphate isomerase"/>
    <property type="match status" value="1"/>
</dbReference>
<dbReference type="InterPro" id="IPR000649">
    <property type="entry name" value="IF-2B-related"/>
</dbReference>
<name>A0A4R6U2S7_9GAMM</name>
<comment type="similarity">
    <text evidence="5">Belongs to the EIF-2B alpha/beta/delta subunits family. MtnA subfamily.</text>
</comment>
<dbReference type="PANTHER" id="PTHR43475:SF1">
    <property type="entry name" value="METHYLTHIORIBOSE-1-PHOSPHATE ISOMERASE"/>
    <property type="match status" value="1"/>
</dbReference>
<reference evidence="6 7" key="1">
    <citation type="submission" date="2019-03" db="EMBL/GenBank/DDBJ databases">
        <title>Genomic Encyclopedia of Type Strains, Phase IV (KMG-IV): sequencing the most valuable type-strain genomes for metagenomic binning, comparative biology and taxonomic classification.</title>
        <authorList>
            <person name="Goeker M."/>
        </authorList>
    </citation>
    <scope>NUCLEOTIDE SEQUENCE [LARGE SCALE GENOMIC DNA]</scope>
    <source>
        <strain evidence="6 7">DSM 28679</strain>
    </source>
</reference>
<dbReference type="UniPathway" id="UPA00904">
    <property type="reaction ID" value="UER00874"/>
</dbReference>
<evidence type="ECO:0000256" key="1">
    <source>
        <dbReference type="ARBA" id="ARBA00023235"/>
    </source>
</evidence>
<dbReference type="AlphaFoldDB" id="A0A4R6U2S7"/>
<feature type="site" description="Transition state stabilizer" evidence="5">
    <location>
        <position position="167"/>
    </location>
</feature>